<dbReference type="EMBL" id="WHVB01000018">
    <property type="protein sequence ID" value="KAF8473756.1"/>
    <property type="molecule type" value="Genomic_DNA"/>
</dbReference>
<dbReference type="PROSITE" id="PS00911">
    <property type="entry name" value="DHODEHASE_1"/>
    <property type="match status" value="1"/>
</dbReference>
<comment type="subcellular location">
    <subcellularLocation>
        <location evidence="2">Membrane</location>
    </subcellularLocation>
</comment>
<name>A0A9P5JZH6_9AGAM</name>
<dbReference type="PANTHER" id="PTHR48109">
    <property type="entry name" value="DIHYDROOROTATE DEHYDROGENASE (QUINONE), MITOCHONDRIAL-RELATED"/>
    <property type="match status" value="1"/>
</dbReference>
<dbReference type="GO" id="GO:0005743">
    <property type="term" value="C:mitochondrial inner membrane"/>
    <property type="evidence" value="ECO:0007669"/>
    <property type="project" value="TreeGrafter"/>
</dbReference>
<comment type="catalytic activity">
    <reaction evidence="12">
        <text>(S)-dihydroorotate + a quinone = orotate + a quinol</text>
        <dbReference type="Rhea" id="RHEA:30187"/>
        <dbReference type="ChEBI" id="CHEBI:24646"/>
        <dbReference type="ChEBI" id="CHEBI:30839"/>
        <dbReference type="ChEBI" id="CHEBI:30864"/>
        <dbReference type="ChEBI" id="CHEBI:132124"/>
        <dbReference type="EC" id="1.3.5.2"/>
    </reaction>
</comment>
<keyword evidence="15" id="KW-1185">Reference proteome</keyword>
<evidence type="ECO:0000256" key="12">
    <source>
        <dbReference type="ARBA" id="ARBA00048639"/>
    </source>
</evidence>
<reference evidence="14" key="1">
    <citation type="submission" date="2019-10" db="EMBL/GenBank/DDBJ databases">
        <authorList>
            <consortium name="DOE Joint Genome Institute"/>
            <person name="Kuo A."/>
            <person name="Miyauchi S."/>
            <person name="Kiss E."/>
            <person name="Drula E."/>
            <person name="Kohler A."/>
            <person name="Sanchez-Garcia M."/>
            <person name="Andreopoulos B."/>
            <person name="Barry K.W."/>
            <person name="Bonito G."/>
            <person name="Buee M."/>
            <person name="Carver A."/>
            <person name="Chen C."/>
            <person name="Cichocki N."/>
            <person name="Clum A."/>
            <person name="Culley D."/>
            <person name="Crous P.W."/>
            <person name="Fauchery L."/>
            <person name="Girlanda M."/>
            <person name="Hayes R."/>
            <person name="Keri Z."/>
            <person name="LaButti K."/>
            <person name="Lipzen A."/>
            <person name="Lombard V."/>
            <person name="Magnuson J."/>
            <person name="Maillard F."/>
            <person name="Morin E."/>
            <person name="Murat C."/>
            <person name="Nolan M."/>
            <person name="Ohm R."/>
            <person name="Pangilinan J."/>
            <person name="Pereira M."/>
            <person name="Perotto S."/>
            <person name="Peter M."/>
            <person name="Riley R."/>
            <person name="Sitrit Y."/>
            <person name="Stielow B."/>
            <person name="Szollosi G."/>
            <person name="Zifcakova L."/>
            <person name="Stursova M."/>
            <person name="Spatafora J.W."/>
            <person name="Tedersoo L."/>
            <person name="Vaario L.-M."/>
            <person name="Yamada A."/>
            <person name="Yan M."/>
            <person name="Wang P."/>
            <person name="Xu J."/>
            <person name="Bruns T."/>
            <person name="Baldrian P."/>
            <person name="Vilgalys R."/>
            <person name="Henrissat B."/>
            <person name="Grigoriev I.V."/>
            <person name="Hibbett D."/>
            <person name="Nagy L.G."/>
            <person name="Martin F.M."/>
        </authorList>
    </citation>
    <scope>NUCLEOTIDE SEQUENCE</scope>
    <source>
        <strain evidence="14">Prilba</strain>
    </source>
</reference>
<dbReference type="GO" id="GO:0006207">
    <property type="term" value="P:'de novo' pyrimidine nucleobase biosynthetic process"/>
    <property type="evidence" value="ECO:0007669"/>
    <property type="project" value="InterPro"/>
</dbReference>
<evidence type="ECO:0000256" key="4">
    <source>
        <dbReference type="ARBA" id="ARBA00005359"/>
    </source>
</evidence>
<evidence type="ECO:0000256" key="11">
    <source>
        <dbReference type="ARBA" id="ARBA00031623"/>
    </source>
</evidence>
<dbReference type="Proteomes" id="UP000759537">
    <property type="component" value="Unassembled WGS sequence"/>
</dbReference>
<reference evidence="14" key="2">
    <citation type="journal article" date="2020" name="Nat. Commun.">
        <title>Large-scale genome sequencing of mycorrhizal fungi provides insights into the early evolution of symbiotic traits.</title>
        <authorList>
            <person name="Miyauchi S."/>
            <person name="Kiss E."/>
            <person name="Kuo A."/>
            <person name="Drula E."/>
            <person name="Kohler A."/>
            <person name="Sanchez-Garcia M."/>
            <person name="Morin E."/>
            <person name="Andreopoulos B."/>
            <person name="Barry K.W."/>
            <person name="Bonito G."/>
            <person name="Buee M."/>
            <person name="Carver A."/>
            <person name="Chen C."/>
            <person name="Cichocki N."/>
            <person name="Clum A."/>
            <person name="Culley D."/>
            <person name="Crous P.W."/>
            <person name="Fauchery L."/>
            <person name="Girlanda M."/>
            <person name="Hayes R.D."/>
            <person name="Keri Z."/>
            <person name="LaButti K."/>
            <person name="Lipzen A."/>
            <person name="Lombard V."/>
            <person name="Magnuson J."/>
            <person name="Maillard F."/>
            <person name="Murat C."/>
            <person name="Nolan M."/>
            <person name="Ohm R.A."/>
            <person name="Pangilinan J."/>
            <person name="Pereira M.F."/>
            <person name="Perotto S."/>
            <person name="Peter M."/>
            <person name="Pfister S."/>
            <person name="Riley R."/>
            <person name="Sitrit Y."/>
            <person name="Stielow J.B."/>
            <person name="Szollosi G."/>
            <person name="Zifcakova L."/>
            <person name="Stursova M."/>
            <person name="Spatafora J.W."/>
            <person name="Tedersoo L."/>
            <person name="Vaario L.M."/>
            <person name="Yamada A."/>
            <person name="Yan M."/>
            <person name="Wang P."/>
            <person name="Xu J."/>
            <person name="Bruns T."/>
            <person name="Baldrian P."/>
            <person name="Vilgalys R."/>
            <person name="Dunand C."/>
            <person name="Henrissat B."/>
            <person name="Grigoriev I.V."/>
            <person name="Hibbett D."/>
            <person name="Nagy L.G."/>
            <person name="Martin F.M."/>
        </authorList>
    </citation>
    <scope>NUCLEOTIDE SEQUENCE</scope>
    <source>
        <strain evidence="14">Prilba</strain>
    </source>
</reference>
<dbReference type="InterPro" id="IPR005720">
    <property type="entry name" value="Dihydroorotate_DH_cat"/>
</dbReference>
<dbReference type="PROSITE" id="PS00912">
    <property type="entry name" value="DHODEHASE_2"/>
    <property type="match status" value="1"/>
</dbReference>
<dbReference type="Gene3D" id="3.20.20.70">
    <property type="entry name" value="Aldolase class I"/>
    <property type="match status" value="2"/>
</dbReference>
<evidence type="ECO:0000256" key="5">
    <source>
        <dbReference type="ARBA" id="ARBA00012791"/>
    </source>
</evidence>
<keyword evidence="7" id="KW-0285">Flavoprotein</keyword>
<sequence>MTPLRLVVRQSRIRLPPSFRSLTSASAPEPTSTFCRAAYGTLFALTAGVGAIYYFDSRAAIHRYLIAPLIRNVLDPESAHKLAVSVLENGLGPRDMLPDDERLTTELWGQTLSNPIGLAAGFDKDGRAIDGLFNLGFGWVEVGSVTPKPQPGNPRPRVFHLPEDSALINRYGFPSQGLISVLSRLRARLPAFPSTNDESWASLRQGRLLVINLGKNKESPQQSPDDFVAGVHAFAPYADVLVVNVSSPNTPGLRCVTVLFDDSSFFLLTESPGDSGLQQRDLLVHLLRSVVQARDEAAASSTRRPKLVLKISPDLDSHGVSDIADTVGAVKGIDGVIVSNTTVQRPAHLHNANRAEQGGLSGAPLQPLSLKVVRDLRKRLPAHVPIIGCGGISSGADALAFARAGASCVQLYTVFGYDGVGACRRIKDELTEELVRSDTTWRSVVEQAVRENAAAAPSESVAVQQLIHQAEELQAVLNELGERMSGDAASGLAPA</sequence>
<comment type="similarity">
    <text evidence="4">Belongs to the dihydroorotate dehydrogenase family. Type 2 subfamily.</text>
</comment>
<feature type="domain" description="Dihydroorotate dehydrogenase catalytic" evidence="13">
    <location>
        <begin position="103"/>
        <end position="434"/>
    </location>
</feature>
<dbReference type="GO" id="GO:0106430">
    <property type="term" value="F:dihydroorotate dehydrogenase (quinone) activity"/>
    <property type="evidence" value="ECO:0007669"/>
    <property type="project" value="UniProtKB-EC"/>
</dbReference>
<dbReference type="InterPro" id="IPR013785">
    <property type="entry name" value="Aldolase_TIM"/>
</dbReference>
<dbReference type="InterPro" id="IPR005719">
    <property type="entry name" value="Dihydroorotate_DH_2"/>
</dbReference>
<evidence type="ECO:0000256" key="8">
    <source>
        <dbReference type="ARBA" id="ARBA00022643"/>
    </source>
</evidence>
<dbReference type="EC" id="1.3.5.2" evidence="5"/>
<evidence type="ECO:0000259" key="13">
    <source>
        <dbReference type="Pfam" id="PF01180"/>
    </source>
</evidence>
<evidence type="ECO:0000256" key="1">
    <source>
        <dbReference type="ARBA" id="ARBA00001917"/>
    </source>
</evidence>
<dbReference type="CDD" id="cd04738">
    <property type="entry name" value="DHOD_2_like"/>
    <property type="match status" value="1"/>
</dbReference>
<dbReference type="GO" id="GO:0009220">
    <property type="term" value="P:pyrimidine ribonucleotide biosynthetic process"/>
    <property type="evidence" value="ECO:0007669"/>
    <property type="project" value="TreeGrafter"/>
</dbReference>
<evidence type="ECO:0000256" key="3">
    <source>
        <dbReference type="ARBA" id="ARBA00005161"/>
    </source>
</evidence>
<keyword evidence="10" id="KW-0472">Membrane</keyword>
<evidence type="ECO:0000313" key="15">
    <source>
        <dbReference type="Proteomes" id="UP000759537"/>
    </source>
</evidence>
<evidence type="ECO:0000256" key="2">
    <source>
        <dbReference type="ARBA" id="ARBA00004370"/>
    </source>
</evidence>
<keyword evidence="8" id="KW-0288">FMN</keyword>
<evidence type="ECO:0000256" key="6">
    <source>
        <dbReference type="ARBA" id="ARBA00017599"/>
    </source>
</evidence>
<dbReference type="SUPFAM" id="SSF51395">
    <property type="entry name" value="FMN-linked oxidoreductases"/>
    <property type="match status" value="1"/>
</dbReference>
<evidence type="ECO:0000256" key="9">
    <source>
        <dbReference type="ARBA" id="ARBA00023002"/>
    </source>
</evidence>
<dbReference type="Pfam" id="PF01180">
    <property type="entry name" value="DHO_dh"/>
    <property type="match status" value="1"/>
</dbReference>
<dbReference type="PANTHER" id="PTHR48109:SF4">
    <property type="entry name" value="DIHYDROOROTATE DEHYDROGENASE (QUINONE), MITOCHONDRIAL"/>
    <property type="match status" value="1"/>
</dbReference>
<evidence type="ECO:0000313" key="14">
    <source>
        <dbReference type="EMBL" id="KAF8473756.1"/>
    </source>
</evidence>
<keyword evidence="9" id="KW-0560">Oxidoreductase</keyword>
<protein>
    <recommendedName>
        <fullName evidence="6">Dihydroorotate dehydrogenase (quinone), mitochondrial</fullName>
        <ecNumber evidence="5">1.3.5.2</ecNumber>
    </recommendedName>
    <alternativeName>
        <fullName evidence="11">Dihydroorotate oxidase</fullName>
    </alternativeName>
</protein>
<comment type="cofactor">
    <cofactor evidence="1">
        <name>FMN</name>
        <dbReference type="ChEBI" id="CHEBI:58210"/>
    </cofactor>
</comment>
<comment type="pathway">
    <text evidence="3">Pyrimidine metabolism; UMP biosynthesis via de novo pathway; orotate from (S)-dihydroorotate (quinone route): step 1/1.</text>
</comment>
<evidence type="ECO:0000256" key="10">
    <source>
        <dbReference type="ARBA" id="ARBA00023136"/>
    </source>
</evidence>
<dbReference type="AlphaFoldDB" id="A0A9P5JZH6"/>
<comment type="caution">
    <text evidence="14">The sequence shown here is derived from an EMBL/GenBank/DDBJ whole genome shotgun (WGS) entry which is preliminary data.</text>
</comment>
<dbReference type="OrthoDB" id="14784at2759"/>
<gene>
    <name evidence="14" type="ORF">DFH94DRAFT_636129</name>
</gene>
<dbReference type="InterPro" id="IPR001295">
    <property type="entry name" value="Dihydroorotate_DH_CS"/>
</dbReference>
<dbReference type="InterPro" id="IPR050074">
    <property type="entry name" value="DHO_dehydrogenase"/>
</dbReference>
<evidence type="ECO:0000256" key="7">
    <source>
        <dbReference type="ARBA" id="ARBA00022630"/>
    </source>
</evidence>
<proteinExistence type="inferred from homology"/>
<accession>A0A9P5JZH6</accession>
<organism evidence="14 15">
    <name type="scientific">Russula ochroleuca</name>
    <dbReference type="NCBI Taxonomy" id="152965"/>
    <lineage>
        <taxon>Eukaryota</taxon>
        <taxon>Fungi</taxon>
        <taxon>Dikarya</taxon>
        <taxon>Basidiomycota</taxon>
        <taxon>Agaricomycotina</taxon>
        <taxon>Agaricomycetes</taxon>
        <taxon>Russulales</taxon>
        <taxon>Russulaceae</taxon>
        <taxon>Russula</taxon>
    </lineage>
</organism>